<reference evidence="2" key="1">
    <citation type="submission" date="2021-07" db="EMBL/GenBank/DDBJ databases">
        <title>Aureisphaera sp. CAU 1614 isolated from sea sediment.</title>
        <authorList>
            <person name="Kim W."/>
        </authorList>
    </citation>
    <scope>NUCLEOTIDE SEQUENCE</scope>
    <source>
        <strain evidence="2">CAU 1614</strain>
    </source>
</reference>
<accession>A0A9X1FNP2</accession>
<dbReference type="PANTHER" id="PTHR21015">
    <property type="entry name" value="UDP-N-ACETYLGLUCOSAMINE--N-ACETYLMURAMYL-(PENTAPEPTIDE) PYROPHOSPHORYL-UNDECAPRENOL N-ACETYLGLUCOSAMINE TRANSFERASE 1"/>
    <property type="match status" value="1"/>
</dbReference>
<name>A0A9X1FNP2_9FLAO</name>
<feature type="domain" description="Glycosyl transferase family 28 C-terminal" evidence="1">
    <location>
        <begin position="236"/>
        <end position="337"/>
    </location>
</feature>
<dbReference type="GO" id="GO:0016758">
    <property type="term" value="F:hexosyltransferase activity"/>
    <property type="evidence" value="ECO:0007669"/>
    <property type="project" value="InterPro"/>
</dbReference>
<proteinExistence type="predicted"/>
<dbReference type="EMBL" id="JAHWDP010000001">
    <property type="protein sequence ID" value="MBW2936987.1"/>
    <property type="molecule type" value="Genomic_DNA"/>
</dbReference>
<keyword evidence="3" id="KW-1185">Reference proteome</keyword>
<comment type="caution">
    <text evidence="2">The sequence shown here is derived from an EMBL/GenBank/DDBJ whole genome shotgun (WGS) entry which is preliminary data.</text>
</comment>
<dbReference type="AlphaFoldDB" id="A0A9X1FNP2"/>
<evidence type="ECO:0000313" key="3">
    <source>
        <dbReference type="Proteomes" id="UP001138686"/>
    </source>
</evidence>
<sequence>MKSSNYRFKHLKQKKTILVAPLHWGLGHATRCIPIITELLRNDYNVLLGSDGAPLLLLRKEFPQLEYIELPSYNITYPKKGEFFKLKLFLKLPEIKKAISEEKKVIKELVAQGRIDGIISDNRLGVRSKKVPSVFITHQLNVLSGNTSFFSSKMHQKIISKYDACWVPDVEGAINLSGKLGHSKKVKFPITYIGPLSRMSKKELSKKYDVLVLLSGPEPQRTMLEVKMMEVFLNSDKKVLLVRGIVEEREEKLQNRNITILNFLQSKELENAINESVVVVSRSGYTTIMDLAALEKDAYFIPTPGQFEQKYLAKELKARGIVPSCKQHEFTLEKLKEIPLYKGLKEFTYEVNFKKLFALFEGK</sequence>
<gene>
    <name evidence="2" type="ORF">KXJ69_02655</name>
</gene>
<dbReference type="InterPro" id="IPR007235">
    <property type="entry name" value="Glyco_trans_28_C"/>
</dbReference>
<evidence type="ECO:0000313" key="2">
    <source>
        <dbReference type="EMBL" id="MBW2936987.1"/>
    </source>
</evidence>
<evidence type="ECO:0000259" key="1">
    <source>
        <dbReference type="Pfam" id="PF04101"/>
    </source>
</evidence>
<dbReference type="Pfam" id="PF04101">
    <property type="entry name" value="Glyco_tran_28_C"/>
    <property type="match status" value="1"/>
</dbReference>
<organism evidence="2 3">
    <name type="scientific">Halomarinibacterium sedimenti</name>
    <dbReference type="NCBI Taxonomy" id="2857106"/>
    <lineage>
        <taxon>Bacteria</taxon>
        <taxon>Pseudomonadati</taxon>
        <taxon>Bacteroidota</taxon>
        <taxon>Flavobacteriia</taxon>
        <taxon>Flavobacteriales</taxon>
        <taxon>Flavobacteriaceae</taxon>
        <taxon>Halomarinibacterium</taxon>
    </lineage>
</organism>
<dbReference type="PANTHER" id="PTHR21015:SF22">
    <property type="entry name" value="GLYCOSYLTRANSFERASE"/>
    <property type="match status" value="1"/>
</dbReference>
<dbReference type="Proteomes" id="UP001138686">
    <property type="component" value="Unassembled WGS sequence"/>
</dbReference>
<protein>
    <submittedName>
        <fullName evidence="2">Glycosyltransferase</fullName>
    </submittedName>
</protein>